<evidence type="ECO:0000313" key="3">
    <source>
        <dbReference type="EMBL" id="MCW1885041.1"/>
    </source>
</evidence>
<protein>
    <recommendedName>
        <fullName evidence="2">Ice-binding protein C-terminal domain-containing protein</fullName>
    </recommendedName>
</protein>
<dbReference type="RefSeq" id="WP_264500999.1">
    <property type="nucleotide sequence ID" value="NZ_JAPDDS010000004.1"/>
</dbReference>
<keyword evidence="1" id="KW-0732">Signal</keyword>
<organism evidence="3 4">
    <name type="scientific">Luteolibacter flavescens</name>
    <dbReference type="NCBI Taxonomy" id="1859460"/>
    <lineage>
        <taxon>Bacteria</taxon>
        <taxon>Pseudomonadati</taxon>
        <taxon>Verrucomicrobiota</taxon>
        <taxon>Verrucomicrobiia</taxon>
        <taxon>Verrucomicrobiales</taxon>
        <taxon>Verrucomicrobiaceae</taxon>
        <taxon>Luteolibacter</taxon>
    </lineage>
</organism>
<comment type="caution">
    <text evidence="3">The sequence shown here is derived from an EMBL/GenBank/DDBJ whole genome shotgun (WGS) entry which is preliminary data.</text>
</comment>
<dbReference type="InterPro" id="IPR013424">
    <property type="entry name" value="Ice-binding_C"/>
</dbReference>
<keyword evidence="4" id="KW-1185">Reference proteome</keyword>
<accession>A0ABT3FN89</accession>
<feature type="chain" id="PRO_5046861577" description="Ice-binding protein C-terminal domain-containing protein" evidence="1">
    <location>
        <begin position="27"/>
        <end position="205"/>
    </location>
</feature>
<name>A0ABT3FN89_9BACT</name>
<dbReference type="EMBL" id="JAPDDS010000004">
    <property type="protein sequence ID" value="MCW1885041.1"/>
    <property type="molecule type" value="Genomic_DNA"/>
</dbReference>
<evidence type="ECO:0000256" key="1">
    <source>
        <dbReference type="SAM" id="SignalP"/>
    </source>
</evidence>
<proteinExistence type="predicted"/>
<feature type="domain" description="Ice-binding protein C-terminal" evidence="2">
    <location>
        <begin position="183"/>
        <end position="205"/>
    </location>
</feature>
<dbReference type="Pfam" id="PF07589">
    <property type="entry name" value="PEP-CTERM"/>
    <property type="match status" value="1"/>
</dbReference>
<feature type="signal peptide" evidence="1">
    <location>
        <begin position="1"/>
        <end position="26"/>
    </location>
</feature>
<gene>
    <name evidence="3" type="ORF">OKA04_09910</name>
</gene>
<dbReference type="Proteomes" id="UP001207930">
    <property type="component" value="Unassembled WGS sequence"/>
</dbReference>
<evidence type="ECO:0000259" key="2">
    <source>
        <dbReference type="Pfam" id="PF07589"/>
    </source>
</evidence>
<reference evidence="3 4" key="1">
    <citation type="submission" date="2022-10" db="EMBL/GenBank/DDBJ databases">
        <title>Luteolibacter flavescens strain MCCC 1K03193, whole genome shotgun sequencing project.</title>
        <authorList>
            <person name="Zhao G."/>
            <person name="Shen L."/>
        </authorList>
    </citation>
    <scope>NUCLEOTIDE SEQUENCE [LARGE SCALE GENOMIC DNA]</scope>
    <source>
        <strain evidence="3 4">MCCC 1K03193</strain>
    </source>
</reference>
<sequence>MTTRTPSRLGLLSLIVSAALASAAQAAITFSGGGSDPITMTLTTDLVIPVTTTSNSTYSIGLLLPDVYSTAATGFARDAVNETYGTPGSITVTINLASGGSVPGYFFQAFGGLSSASGAIGVHDFYGGILLDSGPNLKVGDSITVKAGTLTFSSEFIRLPDKPIESIKIYNGNTQAFITAANPVPEPTAALLGGLGVLGLLRRRR</sequence>
<evidence type="ECO:0000313" key="4">
    <source>
        <dbReference type="Proteomes" id="UP001207930"/>
    </source>
</evidence>